<name>Q3LWK2_BIGNA</name>
<evidence type="ECO:0000313" key="4">
    <source>
        <dbReference type="Proteomes" id="UP000243425"/>
    </source>
</evidence>
<dbReference type="PROSITE" id="PS50102">
    <property type="entry name" value="RRM"/>
    <property type="match status" value="1"/>
</dbReference>
<dbReference type="AlphaFoldDB" id="Q3LWK2"/>
<accession>Q3LWK2</accession>
<protein>
    <submittedName>
        <fullName evidence="3">mRNA splicing factor PRP14</fullName>
    </submittedName>
</protein>
<evidence type="ECO:0000313" key="3">
    <source>
        <dbReference type="EMBL" id="ABA27164.1"/>
    </source>
</evidence>
<dbReference type="SMART" id="SM00360">
    <property type="entry name" value="RRM"/>
    <property type="match status" value="1"/>
</dbReference>
<evidence type="ECO:0000256" key="1">
    <source>
        <dbReference type="PROSITE-ProRule" id="PRU00176"/>
    </source>
</evidence>
<dbReference type="InterPro" id="IPR035979">
    <property type="entry name" value="RBD_domain_sf"/>
</dbReference>
<dbReference type="InterPro" id="IPR000504">
    <property type="entry name" value="RRM_dom"/>
</dbReference>
<dbReference type="InterPro" id="IPR012677">
    <property type="entry name" value="Nucleotide-bd_a/b_plait_sf"/>
</dbReference>
<geneLocation type="nucleomorph" evidence="3"/>
<dbReference type="RefSeq" id="XP_001712776.1">
    <property type="nucleotide sequence ID" value="XM_001712724.1"/>
</dbReference>
<reference evidence="3 4" key="1">
    <citation type="journal article" date="2006" name="Proc. Natl. Acad. Sci. U.S.A.">
        <title>Complete nucleotide sequence of the chlorarachniophyte nucleomorph: nature's smallest nucleus.</title>
        <authorList>
            <person name="Gilson P.R."/>
            <person name="Su V."/>
            <person name="Slamovits C.H."/>
            <person name="Reith M.E."/>
            <person name="Keeling P.J."/>
            <person name="McFadden G.I."/>
        </authorList>
    </citation>
    <scope>NUCLEOTIDE SEQUENCE [LARGE SCALE GENOMIC DNA]</scope>
    <source>
        <strain evidence="4">CCMP621</strain>
    </source>
</reference>
<gene>
    <name evidence="3" type="primary">prp14</name>
</gene>
<organism evidence="3 4">
    <name type="scientific">Bigelowiella natans</name>
    <name type="common">Pedinomonas minutissima</name>
    <name type="synonym">Chlorarachnion sp. (strain CCMP621)</name>
    <dbReference type="NCBI Taxonomy" id="227086"/>
    <lineage>
        <taxon>Eukaryota</taxon>
        <taxon>Sar</taxon>
        <taxon>Rhizaria</taxon>
        <taxon>Cercozoa</taxon>
        <taxon>Chlorarachniophyceae</taxon>
        <taxon>Bigelowiella</taxon>
    </lineage>
</organism>
<feature type="domain" description="RRM" evidence="2">
    <location>
        <begin position="17"/>
        <end position="87"/>
    </location>
</feature>
<evidence type="ECO:0000259" key="2">
    <source>
        <dbReference type="PROSITE" id="PS50102"/>
    </source>
</evidence>
<dbReference type="SUPFAM" id="SSF54928">
    <property type="entry name" value="RNA-binding domain, RBD"/>
    <property type="match status" value="1"/>
</dbReference>
<proteinExistence type="predicted"/>
<dbReference type="Pfam" id="PF00076">
    <property type="entry name" value="RRM_1"/>
    <property type="match status" value="1"/>
</dbReference>
<dbReference type="GeneID" id="5788345"/>
<dbReference type="Proteomes" id="UP000243425">
    <property type="component" value="Nucleomorph 1"/>
</dbReference>
<keyword evidence="1" id="KW-0694">RNA-binding</keyword>
<dbReference type="Gene3D" id="3.30.70.330">
    <property type="match status" value="1"/>
</dbReference>
<dbReference type="GO" id="GO:0003723">
    <property type="term" value="F:RNA binding"/>
    <property type="evidence" value="ECO:0007669"/>
    <property type="project" value="UniProtKB-UniRule"/>
</dbReference>
<keyword evidence="3" id="KW-0542">Nucleomorph</keyword>
<sequence>MLSPKKLHVKRYNKSNRILYVRNLPVDVSLEELVTLFERFGEIYQIRIGIQKETHGTAFIIFKNFYDKNFVSNNISGLTVRNKYIIVLIFFVTI</sequence>
<dbReference type="EMBL" id="DQ158856">
    <property type="protein sequence ID" value="ABA27164.1"/>
    <property type="molecule type" value="Genomic_DNA"/>
</dbReference>